<organism evidence="1 2">
    <name type="scientific">Nibea albiflora</name>
    <name type="common">Yellow drum</name>
    <name type="synonym">Corvina albiflora</name>
    <dbReference type="NCBI Taxonomy" id="240163"/>
    <lineage>
        <taxon>Eukaryota</taxon>
        <taxon>Metazoa</taxon>
        <taxon>Chordata</taxon>
        <taxon>Craniata</taxon>
        <taxon>Vertebrata</taxon>
        <taxon>Euteleostomi</taxon>
        <taxon>Actinopterygii</taxon>
        <taxon>Neopterygii</taxon>
        <taxon>Teleostei</taxon>
        <taxon>Neoteleostei</taxon>
        <taxon>Acanthomorphata</taxon>
        <taxon>Eupercaria</taxon>
        <taxon>Sciaenidae</taxon>
        <taxon>Nibea</taxon>
    </lineage>
</organism>
<accession>A0ACB7EV97</accession>
<dbReference type="Proteomes" id="UP000805704">
    <property type="component" value="Chromosome 24"/>
</dbReference>
<comment type="caution">
    <text evidence="1">The sequence shown here is derived from an EMBL/GenBank/DDBJ whole genome shotgun (WGS) entry which is preliminary data.</text>
</comment>
<keyword evidence="2" id="KW-1185">Reference proteome</keyword>
<name>A0ACB7EV97_NIBAL</name>
<sequence length="118" mass="14422">MRNGAEEMIMMRRWQHRQQRFARRPHERLWQRENKRHDPLLCKCLVAMGMYHFVDHFDNFNQFIRMSSDQCRLYGPEFAVKYAKLHANVEKSEKSVNRVDVLRKWQCMLGVCWPHSVN</sequence>
<protein>
    <submittedName>
        <fullName evidence="1">Uncharacterized protein</fullName>
    </submittedName>
</protein>
<gene>
    <name evidence="1" type="ORF">GBF38_016606</name>
</gene>
<proteinExistence type="predicted"/>
<evidence type="ECO:0000313" key="1">
    <source>
        <dbReference type="EMBL" id="KAG8004731.1"/>
    </source>
</evidence>
<reference evidence="1" key="1">
    <citation type="submission" date="2020-04" db="EMBL/GenBank/DDBJ databases">
        <title>A chromosome-scale assembly and high-density genetic map of the yellow drum (Nibea albiflora) genome.</title>
        <authorList>
            <person name="Xu D."/>
            <person name="Zhang W."/>
            <person name="Chen R."/>
            <person name="Tan P."/>
            <person name="Wang L."/>
            <person name="Song H."/>
            <person name="Tian L."/>
            <person name="Zhu Q."/>
            <person name="Wang B."/>
        </authorList>
    </citation>
    <scope>NUCLEOTIDE SEQUENCE</scope>
    <source>
        <strain evidence="1">ZJHYS-2018</strain>
    </source>
</reference>
<dbReference type="EMBL" id="CM024812">
    <property type="protein sequence ID" value="KAG8004731.1"/>
    <property type="molecule type" value="Genomic_DNA"/>
</dbReference>
<evidence type="ECO:0000313" key="2">
    <source>
        <dbReference type="Proteomes" id="UP000805704"/>
    </source>
</evidence>